<dbReference type="Proteomes" id="UP001054837">
    <property type="component" value="Unassembled WGS sequence"/>
</dbReference>
<accession>A0AAV4RVH9</accession>
<dbReference type="AlphaFoldDB" id="A0AAV4RVH9"/>
<keyword evidence="3" id="KW-1185">Reference proteome</keyword>
<feature type="non-terminal residue" evidence="2">
    <location>
        <position position="1"/>
    </location>
</feature>
<protein>
    <submittedName>
        <fullName evidence="2">Uncharacterized protein</fullName>
    </submittedName>
</protein>
<proteinExistence type="predicted"/>
<gene>
    <name evidence="2" type="ORF">CDAR_209341</name>
</gene>
<evidence type="ECO:0000313" key="2">
    <source>
        <dbReference type="EMBL" id="GIY24147.1"/>
    </source>
</evidence>
<comment type="caution">
    <text evidence="2">The sequence shown here is derived from an EMBL/GenBank/DDBJ whole genome shotgun (WGS) entry which is preliminary data.</text>
</comment>
<organism evidence="2 3">
    <name type="scientific">Caerostris darwini</name>
    <dbReference type="NCBI Taxonomy" id="1538125"/>
    <lineage>
        <taxon>Eukaryota</taxon>
        <taxon>Metazoa</taxon>
        <taxon>Ecdysozoa</taxon>
        <taxon>Arthropoda</taxon>
        <taxon>Chelicerata</taxon>
        <taxon>Arachnida</taxon>
        <taxon>Araneae</taxon>
        <taxon>Araneomorphae</taxon>
        <taxon>Entelegynae</taxon>
        <taxon>Araneoidea</taxon>
        <taxon>Araneidae</taxon>
        <taxon>Caerostris</taxon>
    </lineage>
</organism>
<evidence type="ECO:0000313" key="3">
    <source>
        <dbReference type="Proteomes" id="UP001054837"/>
    </source>
</evidence>
<reference evidence="2 3" key="1">
    <citation type="submission" date="2021-06" db="EMBL/GenBank/DDBJ databases">
        <title>Caerostris darwini draft genome.</title>
        <authorList>
            <person name="Kono N."/>
            <person name="Arakawa K."/>
        </authorList>
    </citation>
    <scope>NUCLEOTIDE SEQUENCE [LARGE SCALE GENOMIC DNA]</scope>
</reference>
<evidence type="ECO:0000256" key="1">
    <source>
        <dbReference type="SAM" id="MobiDB-lite"/>
    </source>
</evidence>
<feature type="compositionally biased region" description="Polar residues" evidence="1">
    <location>
        <begin position="134"/>
        <end position="147"/>
    </location>
</feature>
<name>A0AAV4RVH9_9ARAC</name>
<sequence length="155" mass="17379">IRKEVAGIANEISDLERNVLRMSRHTQRIFEFGTEESSFYFPAVSYLLVSETPIHNFGLLYSVSLDNAESVRNHTGHICISKHVTQLWPNSPLSRCAYTKVLSGGKCQLLASLHMQAHCESLLRGTDLLRSSIQSARSNETNRSTLKTARDSLSK</sequence>
<dbReference type="EMBL" id="BPLQ01006638">
    <property type="protein sequence ID" value="GIY24147.1"/>
    <property type="molecule type" value="Genomic_DNA"/>
</dbReference>
<feature type="region of interest" description="Disordered" evidence="1">
    <location>
        <begin position="134"/>
        <end position="155"/>
    </location>
</feature>